<keyword evidence="2" id="KW-1185">Reference proteome</keyword>
<accession>A0ACC3CVD2</accession>
<evidence type="ECO:0000313" key="1">
    <source>
        <dbReference type="EMBL" id="KAK3045004.1"/>
    </source>
</evidence>
<evidence type="ECO:0000313" key="2">
    <source>
        <dbReference type="Proteomes" id="UP001186974"/>
    </source>
</evidence>
<proteinExistence type="predicted"/>
<feature type="non-terminal residue" evidence="1">
    <location>
        <position position="1"/>
    </location>
</feature>
<gene>
    <name evidence="1" type="ORF">LTS18_014807</name>
</gene>
<organism evidence="1 2">
    <name type="scientific">Coniosporium uncinatum</name>
    <dbReference type="NCBI Taxonomy" id="93489"/>
    <lineage>
        <taxon>Eukaryota</taxon>
        <taxon>Fungi</taxon>
        <taxon>Dikarya</taxon>
        <taxon>Ascomycota</taxon>
        <taxon>Pezizomycotina</taxon>
        <taxon>Dothideomycetes</taxon>
        <taxon>Dothideomycetes incertae sedis</taxon>
        <taxon>Coniosporium</taxon>
    </lineage>
</organism>
<protein>
    <submittedName>
        <fullName evidence="1">Uncharacterized protein</fullName>
    </submittedName>
</protein>
<feature type="non-terminal residue" evidence="1">
    <location>
        <position position="198"/>
    </location>
</feature>
<reference evidence="1" key="1">
    <citation type="submission" date="2024-09" db="EMBL/GenBank/DDBJ databases">
        <title>Black Yeasts Isolated from many extreme environments.</title>
        <authorList>
            <person name="Coleine C."/>
            <person name="Stajich J.E."/>
            <person name="Selbmann L."/>
        </authorList>
    </citation>
    <scope>NUCLEOTIDE SEQUENCE</scope>
    <source>
        <strain evidence="1">CCFEE 5737</strain>
    </source>
</reference>
<dbReference type="EMBL" id="JAWDJW010011146">
    <property type="protein sequence ID" value="KAK3045004.1"/>
    <property type="molecule type" value="Genomic_DNA"/>
</dbReference>
<dbReference type="Proteomes" id="UP001186974">
    <property type="component" value="Unassembled WGS sequence"/>
</dbReference>
<name>A0ACC3CVD2_9PEZI</name>
<sequence>FAGFERMSDLAKSFAKTKLSSFPPEAPLPEYPEEPPAEAEAEAEAEPPASDDGDSSSASSISSTGTVVPSDSAPAKPSVPVSWTDFFAQELYLEVQLANYGRAKYHVYLTPPATPKAPLIVCHHGAGSSGLSFSLFAKELRKMQPEYGVLSVEARDHGSTVYTPCGELDNDLSLDALTQDFIHMIELTQQKMGWSNLP</sequence>
<comment type="caution">
    <text evidence="1">The sequence shown here is derived from an EMBL/GenBank/DDBJ whole genome shotgun (WGS) entry which is preliminary data.</text>
</comment>